<dbReference type="RefSeq" id="WP_187963783.1">
    <property type="nucleotide sequence ID" value="NZ_JACVDC010000002.1"/>
</dbReference>
<keyword evidence="1" id="KW-1133">Transmembrane helix</keyword>
<reference evidence="2 3" key="1">
    <citation type="submission" date="2020-09" db="EMBL/GenBank/DDBJ databases">
        <title>Sinomicrobium weinanense sp. nov., a halophilic bacteria isolated from saline-alkali soil.</title>
        <authorList>
            <person name="Wu P."/>
            <person name="Ren H."/>
            <person name="Mei Y."/>
            <person name="Liang Y."/>
            <person name="Chen Z."/>
        </authorList>
    </citation>
    <scope>NUCLEOTIDE SEQUENCE [LARGE SCALE GENOMIC DNA]</scope>
    <source>
        <strain evidence="2 3">FJxs</strain>
    </source>
</reference>
<dbReference type="Pfam" id="PF12412">
    <property type="entry name" value="DUF3667"/>
    <property type="match status" value="1"/>
</dbReference>
<keyword evidence="1" id="KW-0472">Membrane</keyword>
<organism evidence="2 3">
    <name type="scientific">Sinomicrobium weinanense</name>
    <dbReference type="NCBI Taxonomy" id="2842200"/>
    <lineage>
        <taxon>Bacteria</taxon>
        <taxon>Pseudomonadati</taxon>
        <taxon>Bacteroidota</taxon>
        <taxon>Flavobacteriia</taxon>
        <taxon>Flavobacteriales</taxon>
        <taxon>Flavobacteriaceae</taxon>
        <taxon>Sinomicrobium</taxon>
    </lineage>
</organism>
<gene>
    <name evidence="2" type="ORF">IBL28_01495</name>
</gene>
<dbReference type="InterPro" id="IPR022134">
    <property type="entry name" value="DUF3667"/>
</dbReference>
<name>A0A926JNT2_9FLAO</name>
<dbReference type="EMBL" id="JACVDC010000002">
    <property type="protein sequence ID" value="MBC9794626.1"/>
    <property type="molecule type" value="Genomic_DNA"/>
</dbReference>
<evidence type="ECO:0000313" key="3">
    <source>
        <dbReference type="Proteomes" id="UP000653730"/>
    </source>
</evidence>
<proteinExistence type="predicted"/>
<evidence type="ECO:0000256" key="1">
    <source>
        <dbReference type="SAM" id="Phobius"/>
    </source>
</evidence>
<dbReference type="Proteomes" id="UP000653730">
    <property type="component" value="Unassembled WGS sequence"/>
</dbReference>
<keyword evidence="1" id="KW-0812">Transmembrane</keyword>
<keyword evidence="3" id="KW-1185">Reference proteome</keyword>
<sequence length="353" mass="41403">MKTTRHLPFCLDCETELGEKDNYCPVCGQENLDRKVPVRIFIADFFSNYLSFDSTFFRTVPVFLYKPGKLTNIYNDGKRRTYLNPIRLYLIMSLFYFFMVSLIIPRNFFDQVMAGNLFGIDLVGKGFMDKPEIRDALDPQERAEMDSLLQQARENQLYVMNGPESPEEQAFDSTNHRLGWKELKLLAQDPLVSDSSFARALENSDRSLFDFMSLKSQRNFVANSNLFMVGFARNLPIMMFFLLPFFALILKLLYIRRPWYYVEHLIHGLHLHSFAYLIYGIGIVLIHFKLGSMEWIGTISFLVVSVYTFVSLLRVYGQGWLKTVIKFNVLGFMYFLVFWIALVYELYFSLKFL</sequence>
<feature type="transmembrane region" description="Helical" evidence="1">
    <location>
        <begin position="235"/>
        <end position="254"/>
    </location>
</feature>
<feature type="transmembrane region" description="Helical" evidence="1">
    <location>
        <begin position="88"/>
        <end position="109"/>
    </location>
</feature>
<feature type="transmembrane region" description="Helical" evidence="1">
    <location>
        <begin position="329"/>
        <end position="350"/>
    </location>
</feature>
<feature type="transmembrane region" description="Helical" evidence="1">
    <location>
        <begin position="295"/>
        <end position="317"/>
    </location>
</feature>
<feature type="transmembrane region" description="Helical" evidence="1">
    <location>
        <begin position="266"/>
        <end position="289"/>
    </location>
</feature>
<dbReference type="AlphaFoldDB" id="A0A926JNT2"/>
<protein>
    <submittedName>
        <fullName evidence="2">DUF3667 domain-containing protein</fullName>
    </submittedName>
</protein>
<comment type="caution">
    <text evidence="2">The sequence shown here is derived from an EMBL/GenBank/DDBJ whole genome shotgun (WGS) entry which is preliminary data.</text>
</comment>
<evidence type="ECO:0000313" key="2">
    <source>
        <dbReference type="EMBL" id="MBC9794626.1"/>
    </source>
</evidence>
<accession>A0A926JNT2</accession>